<dbReference type="EMBL" id="KZ678389">
    <property type="protein sequence ID" value="PSR97606.1"/>
    <property type="molecule type" value="Genomic_DNA"/>
</dbReference>
<keyword evidence="1" id="KW-0812">Transmembrane</keyword>
<evidence type="ECO:0000313" key="2">
    <source>
        <dbReference type="EMBL" id="PSR97606.1"/>
    </source>
</evidence>
<keyword evidence="1" id="KW-1133">Transmembrane helix</keyword>
<dbReference type="AlphaFoldDB" id="A0A2T3AH56"/>
<organism evidence="2 3">
    <name type="scientific">Coniella lustricola</name>
    <dbReference type="NCBI Taxonomy" id="2025994"/>
    <lineage>
        <taxon>Eukaryota</taxon>
        <taxon>Fungi</taxon>
        <taxon>Dikarya</taxon>
        <taxon>Ascomycota</taxon>
        <taxon>Pezizomycotina</taxon>
        <taxon>Sordariomycetes</taxon>
        <taxon>Sordariomycetidae</taxon>
        <taxon>Diaporthales</taxon>
        <taxon>Schizoparmaceae</taxon>
        <taxon>Coniella</taxon>
    </lineage>
</organism>
<gene>
    <name evidence="2" type="ORF">BD289DRAFT_81316</name>
</gene>
<evidence type="ECO:0000256" key="1">
    <source>
        <dbReference type="SAM" id="Phobius"/>
    </source>
</evidence>
<dbReference type="Proteomes" id="UP000241462">
    <property type="component" value="Unassembled WGS sequence"/>
</dbReference>
<reference evidence="2 3" key="1">
    <citation type="journal article" date="2018" name="Mycol. Prog.">
        <title>Coniella lustricola, a new species from submerged detritus.</title>
        <authorList>
            <person name="Raudabaugh D.B."/>
            <person name="Iturriaga T."/>
            <person name="Carver A."/>
            <person name="Mondo S."/>
            <person name="Pangilinan J."/>
            <person name="Lipzen A."/>
            <person name="He G."/>
            <person name="Amirebrahimi M."/>
            <person name="Grigoriev I.V."/>
            <person name="Miller A.N."/>
        </authorList>
    </citation>
    <scope>NUCLEOTIDE SEQUENCE [LARGE SCALE GENOMIC DNA]</scope>
    <source>
        <strain evidence="2 3">B22-T-1</strain>
    </source>
</reference>
<accession>A0A2T3AH56</accession>
<sequence>MPLVLMLTRPHANLFFFFHKASFFFSSFFPCCQSLNNARLMRHMFRKHRMQMQNGYASEGYLRTQTALFDCITFYDTSFTAVSSSSRCRNYIVYGQRIFGTIHLLP</sequence>
<dbReference type="InParanoid" id="A0A2T3AH56"/>
<keyword evidence="1" id="KW-0472">Membrane</keyword>
<proteinExistence type="predicted"/>
<evidence type="ECO:0000313" key="3">
    <source>
        <dbReference type="Proteomes" id="UP000241462"/>
    </source>
</evidence>
<protein>
    <submittedName>
        <fullName evidence="2">Uncharacterized protein</fullName>
    </submittedName>
</protein>
<name>A0A2T3AH56_9PEZI</name>
<keyword evidence="3" id="KW-1185">Reference proteome</keyword>
<feature type="transmembrane region" description="Helical" evidence="1">
    <location>
        <begin position="12"/>
        <end position="32"/>
    </location>
</feature>